<keyword evidence="4" id="KW-1185">Reference proteome</keyword>
<evidence type="ECO:0000313" key="4">
    <source>
        <dbReference type="Proteomes" id="UP000644507"/>
    </source>
</evidence>
<evidence type="ECO:0000313" key="3">
    <source>
        <dbReference type="EMBL" id="GHC55802.1"/>
    </source>
</evidence>
<name>A0A918TQV4_9BACT</name>
<keyword evidence="2" id="KW-0472">Membrane</keyword>
<comment type="caution">
    <text evidence="3">The sequence shown here is derived from an EMBL/GenBank/DDBJ whole genome shotgun (WGS) entry which is preliminary data.</text>
</comment>
<dbReference type="RefSeq" id="WP_189570135.1">
    <property type="nucleotide sequence ID" value="NZ_BMXI01000009.1"/>
</dbReference>
<gene>
    <name evidence="3" type="ORF">GCM10007100_23270</name>
</gene>
<keyword evidence="2" id="KW-0812">Transmembrane</keyword>
<dbReference type="AlphaFoldDB" id="A0A918TQV4"/>
<evidence type="ECO:0008006" key="5">
    <source>
        <dbReference type="Google" id="ProtNLM"/>
    </source>
</evidence>
<feature type="transmembrane region" description="Helical" evidence="2">
    <location>
        <begin position="12"/>
        <end position="37"/>
    </location>
</feature>
<proteinExistence type="predicted"/>
<evidence type="ECO:0000256" key="2">
    <source>
        <dbReference type="SAM" id="Phobius"/>
    </source>
</evidence>
<keyword evidence="2" id="KW-1133">Transmembrane helix</keyword>
<dbReference type="EMBL" id="BMXI01000009">
    <property type="protein sequence ID" value="GHC55802.1"/>
    <property type="molecule type" value="Genomic_DNA"/>
</dbReference>
<sequence length="292" mass="32710">MEDPPSRRPKKKFLTLLMEIVVLLCVVAVAGGMGWFIGNGDVKDVRAVNRQLQEERTRSAELRKERAALREELRIAKEGGVEKKETDLDKLLARKEAEWKRKLNQVRIEAEVEKVKRVEDLEREIRLLKMDERMKKEMAEGDDSAVPEGVAQGLTPRARQVCAEMLAWEGLESDALAAAREKLTRELGARSLVRVKFGSGSAHVGSDDLDAIRVAVADTQDYSLLLAVGFADTGGDEELNRELGSLRARNTADSMQGLIRRGQIVESVYLGETSRFGAKAENRVVEIWELQR</sequence>
<keyword evidence="1" id="KW-0175">Coiled coil</keyword>
<organism evidence="3 4">
    <name type="scientific">Roseibacillus persicicus</name>
    <dbReference type="NCBI Taxonomy" id="454148"/>
    <lineage>
        <taxon>Bacteria</taxon>
        <taxon>Pseudomonadati</taxon>
        <taxon>Verrucomicrobiota</taxon>
        <taxon>Verrucomicrobiia</taxon>
        <taxon>Verrucomicrobiales</taxon>
        <taxon>Verrucomicrobiaceae</taxon>
        <taxon>Roseibacillus</taxon>
    </lineage>
</organism>
<dbReference type="SUPFAM" id="SSF103088">
    <property type="entry name" value="OmpA-like"/>
    <property type="match status" value="1"/>
</dbReference>
<feature type="coiled-coil region" evidence="1">
    <location>
        <begin position="45"/>
        <end position="79"/>
    </location>
</feature>
<accession>A0A918TQV4</accession>
<evidence type="ECO:0000256" key="1">
    <source>
        <dbReference type="SAM" id="Coils"/>
    </source>
</evidence>
<dbReference type="InterPro" id="IPR036737">
    <property type="entry name" value="OmpA-like_sf"/>
</dbReference>
<reference evidence="3" key="1">
    <citation type="journal article" date="2014" name="Int. J. Syst. Evol. Microbiol.">
        <title>Complete genome sequence of Corynebacterium casei LMG S-19264T (=DSM 44701T), isolated from a smear-ripened cheese.</title>
        <authorList>
            <consortium name="US DOE Joint Genome Institute (JGI-PGF)"/>
            <person name="Walter F."/>
            <person name="Albersmeier A."/>
            <person name="Kalinowski J."/>
            <person name="Ruckert C."/>
        </authorList>
    </citation>
    <scope>NUCLEOTIDE SEQUENCE</scope>
    <source>
        <strain evidence="3">KCTC 12988</strain>
    </source>
</reference>
<protein>
    <recommendedName>
        <fullName evidence="5">OmpA-like domain-containing protein</fullName>
    </recommendedName>
</protein>
<reference evidence="3" key="2">
    <citation type="submission" date="2020-09" db="EMBL/GenBank/DDBJ databases">
        <authorList>
            <person name="Sun Q."/>
            <person name="Kim S."/>
        </authorList>
    </citation>
    <scope>NUCLEOTIDE SEQUENCE</scope>
    <source>
        <strain evidence="3">KCTC 12988</strain>
    </source>
</reference>
<dbReference type="Proteomes" id="UP000644507">
    <property type="component" value="Unassembled WGS sequence"/>
</dbReference>